<protein>
    <recommendedName>
        <fullName evidence="3">Glycine dehydrogenase (aminomethyl-transferring)</fullName>
    </recommendedName>
</protein>
<dbReference type="GO" id="GO:0030170">
    <property type="term" value="F:pyridoxal phosphate binding"/>
    <property type="evidence" value="ECO:0007669"/>
    <property type="project" value="TreeGrafter"/>
</dbReference>
<evidence type="ECO:0008006" key="3">
    <source>
        <dbReference type="Google" id="ProtNLM"/>
    </source>
</evidence>
<dbReference type="InterPro" id="IPR020581">
    <property type="entry name" value="GDC_P"/>
</dbReference>
<dbReference type="SUPFAM" id="SSF53383">
    <property type="entry name" value="PLP-dependent transferases"/>
    <property type="match status" value="1"/>
</dbReference>
<gene>
    <name evidence="2" type="ORF">TPSB3V08_LOCUS10488</name>
</gene>
<dbReference type="PANTHER" id="PTHR11773:SF1">
    <property type="entry name" value="GLYCINE DEHYDROGENASE (DECARBOXYLATING), MITOCHONDRIAL"/>
    <property type="match status" value="1"/>
</dbReference>
<dbReference type="GO" id="GO:0016594">
    <property type="term" value="F:glycine binding"/>
    <property type="evidence" value="ECO:0007669"/>
    <property type="project" value="TreeGrafter"/>
</dbReference>
<organism evidence="2">
    <name type="scientific">Timema poppense</name>
    <name type="common">Walking stick</name>
    <dbReference type="NCBI Taxonomy" id="170557"/>
    <lineage>
        <taxon>Eukaryota</taxon>
        <taxon>Metazoa</taxon>
        <taxon>Ecdysozoa</taxon>
        <taxon>Arthropoda</taxon>
        <taxon>Hexapoda</taxon>
        <taxon>Insecta</taxon>
        <taxon>Pterygota</taxon>
        <taxon>Neoptera</taxon>
        <taxon>Polyneoptera</taxon>
        <taxon>Phasmatodea</taxon>
        <taxon>Timematodea</taxon>
        <taxon>Timematoidea</taxon>
        <taxon>Timematidae</taxon>
        <taxon>Timema</taxon>
    </lineage>
</organism>
<dbReference type="GO" id="GO:0005960">
    <property type="term" value="C:glycine cleavage complex"/>
    <property type="evidence" value="ECO:0007669"/>
    <property type="project" value="TreeGrafter"/>
</dbReference>
<dbReference type="InterPro" id="IPR015421">
    <property type="entry name" value="PyrdxlP-dep_Trfase_major"/>
</dbReference>
<sequence length="365" mass="40515">MPPCWRPPATSFMAQPGGRVEESEGPPSATNQITQRADLQEGSVFQSLFRRTSPYLTHPVFNTHHSETRIVRYMKTLENKDMSLVHSMIPLGSCTMKLNSTTEMMPCSFRHFTDIHPFVPLDQSLGYQQLFEELQQDLCAITGYDRISFQPNRGYHEGALCHNYWASSILQAERGILFSGPSQGIHHEDKHISNLVRFQPQPGATPWLGGLSGAQGEYAGLRAIRGYHEARGETHRNICLIPVSAHGTNPASAQMAGMQVEPINVARDGSIDMGHLSAKIEKYGPQLSCVMITYPSTNGVFEETIADVCQLIHDHGGQWTASPAFGGRTWGFAHLHTLRCVRVPIERTMVHLTHSIKGTLSSERG</sequence>
<dbReference type="AlphaFoldDB" id="A0A7R9DJ15"/>
<name>A0A7R9DJ15_TIMPO</name>
<feature type="region of interest" description="Disordered" evidence="1">
    <location>
        <begin position="1"/>
        <end position="31"/>
    </location>
</feature>
<evidence type="ECO:0000313" key="2">
    <source>
        <dbReference type="EMBL" id="CAD7415665.1"/>
    </source>
</evidence>
<dbReference type="InterPro" id="IPR015424">
    <property type="entry name" value="PyrdxlP-dep_Trfase"/>
</dbReference>
<dbReference type="GO" id="GO:0005739">
    <property type="term" value="C:mitochondrion"/>
    <property type="evidence" value="ECO:0007669"/>
    <property type="project" value="TreeGrafter"/>
</dbReference>
<proteinExistence type="predicted"/>
<evidence type="ECO:0000256" key="1">
    <source>
        <dbReference type="SAM" id="MobiDB-lite"/>
    </source>
</evidence>
<accession>A0A7R9DJ15</accession>
<dbReference type="PANTHER" id="PTHR11773">
    <property type="entry name" value="GLYCINE DEHYDROGENASE, DECARBOXYLATING"/>
    <property type="match status" value="1"/>
</dbReference>
<dbReference type="GO" id="GO:0004375">
    <property type="term" value="F:glycine dehydrogenase (decarboxylating) activity"/>
    <property type="evidence" value="ECO:0007669"/>
    <property type="project" value="InterPro"/>
</dbReference>
<reference evidence="2" key="1">
    <citation type="submission" date="2020-11" db="EMBL/GenBank/DDBJ databases">
        <authorList>
            <person name="Tran Van P."/>
        </authorList>
    </citation>
    <scope>NUCLEOTIDE SEQUENCE</scope>
</reference>
<dbReference type="GO" id="GO:0019464">
    <property type="term" value="P:glycine decarboxylation via glycine cleavage system"/>
    <property type="evidence" value="ECO:0007669"/>
    <property type="project" value="TreeGrafter"/>
</dbReference>
<dbReference type="EMBL" id="OD009649">
    <property type="protein sequence ID" value="CAD7415665.1"/>
    <property type="molecule type" value="Genomic_DNA"/>
</dbReference>
<dbReference type="Gene3D" id="3.40.640.10">
    <property type="entry name" value="Type I PLP-dependent aspartate aminotransferase-like (Major domain)"/>
    <property type="match status" value="2"/>
</dbReference>